<dbReference type="EMBL" id="JAYKXN010000003">
    <property type="protein sequence ID" value="KAK7303140.1"/>
    <property type="molecule type" value="Genomic_DNA"/>
</dbReference>
<name>A0AAN9PKQ6_CLITE</name>
<evidence type="ECO:0000313" key="1">
    <source>
        <dbReference type="EMBL" id="KAK7303140.1"/>
    </source>
</evidence>
<dbReference type="PANTHER" id="PTHR10492">
    <property type="match status" value="1"/>
</dbReference>
<protein>
    <submittedName>
        <fullName evidence="1">Uncharacterized protein</fullName>
    </submittedName>
</protein>
<sequence>MQANSFRLDLMNRFGKENISGREINDLPSSMPCTTSFKPSNLQVQQSQQLSPVRNTFHATVIQNDLHEYDTYNEANDNVEFDFNSPTTMENQNAIDDGTYIDIGYVNAGNRKSLRDFPSMPYPRGHVPSHYGNRLIHAEMDYDKESLKVEFNCYYASLTNEQSAIFDKIMNVVESQLGGVFFLYGYGVVLPHYCYLEAEQLIQSLSSQFLQCKVLHVTSTKEVT</sequence>
<keyword evidence="2" id="KW-1185">Reference proteome</keyword>
<accession>A0AAN9PKQ6</accession>
<reference evidence="1 2" key="1">
    <citation type="submission" date="2024-01" db="EMBL/GenBank/DDBJ databases">
        <title>The genomes of 5 underutilized Papilionoideae crops provide insights into root nodulation and disease resistance.</title>
        <authorList>
            <person name="Yuan L."/>
        </authorList>
    </citation>
    <scope>NUCLEOTIDE SEQUENCE [LARGE SCALE GENOMIC DNA]</scope>
    <source>
        <strain evidence="1">LY-2023</strain>
        <tissue evidence="1">Leaf</tissue>
    </source>
</reference>
<organism evidence="1 2">
    <name type="scientific">Clitoria ternatea</name>
    <name type="common">Butterfly pea</name>
    <dbReference type="NCBI Taxonomy" id="43366"/>
    <lineage>
        <taxon>Eukaryota</taxon>
        <taxon>Viridiplantae</taxon>
        <taxon>Streptophyta</taxon>
        <taxon>Embryophyta</taxon>
        <taxon>Tracheophyta</taxon>
        <taxon>Spermatophyta</taxon>
        <taxon>Magnoliopsida</taxon>
        <taxon>eudicotyledons</taxon>
        <taxon>Gunneridae</taxon>
        <taxon>Pentapetalae</taxon>
        <taxon>rosids</taxon>
        <taxon>fabids</taxon>
        <taxon>Fabales</taxon>
        <taxon>Fabaceae</taxon>
        <taxon>Papilionoideae</taxon>
        <taxon>50 kb inversion clade</taxon>
        <taxon>NPAAA clade</taxon>
        <taxon>indigoferoid/millettioid clade</taxon>
        <taxon>Phaseoleae</taxon>
        <taxon>Clitoria</taxon>
    </lineage>
</organism>
<dbReference type="AlphaFoldDB" id="A0AAN9PKQ6"/>
<comment type="caution">
    <text evidence="1">The sequence shown here is derived from an EMBL/GenBank/DDBJ whole genome shotgun (WGS) entry which is preliminary data.</text>
</comment>
<evidence type="ECO:0000313" key="2">
    <source>
        <dbReference type="Proteomes" id="UP001359559"/>
    </source>
</evidence>
<dbReference type="Proteomes" id="UP001359559">
    <property type="component" value="Unassembled WGS sequence"/>
</dbReference>
<proteinExistence type="predicted"/>
<dbReference type="PANTHER" id="PTHR10492:SF78">
    <property type="entry name" value="ATP-DEPENDENT DNA HELICASE"/>
    <property type="match status" value="1"/>
</dbReference>
<gene>
    <name evidence="1" type="ORF">RJT34_14041</name>
</gene>